<dbReference type="OMA" id="PDVKRDF"/>
<reference evidence="1" key="1">
    <citation type="submission" date="2013-07" db="EMBL/GenBank/DDBJ databases">
        <title>The genome of Eucalyptus grandis.</title>
        <authorList>
            <person name="Schmutz J."/>
            <person name="Hayes R."/>
            <person name="Myburg A."/>
            <person name="Tuskan G."/>
            <person name="Grattapaglia D."/>
            <person name="Rokhsar D.S."/>
        </authorList>
    </citation>
    <scope>NUCLEOTIDE SEQUENCE</scope>
    <source>
        <tissue evidence="1">Leaf extractions</tissue>
    </source>
</reference>
<dbReference type="InParanoid" id="A0A059A3B7"/>
<name>A0A059A3B7_EUCGR</name>
<proteinExistence type="predicted"/>
<gene>
    <name evidence="1" type="ORF">EUGRSUZ_K01569</name>
</gene>
<sequence length="91" mass="10483">MKRFIVKHFISGLSEDTNVRQFLETVGEIYKVLDKVEVVNLLSELTNMRYDAAMGVREFILKMVHIQSKLKAHEIVISKNDSVLRLKCSTS</sequence>
<organism evidence="1">
    <name type="scientific">Eucalyptus grandis</name>
    <name type="common">Flooded gum</name>
    <dbReference type="NCBI Taxonomy" id="71139"/>
    <lineage>
        <taxon>Eukaryota</taxon>
        <taxon>Viridiplantae</taxon>
        <taxon>Streptophyta</taxon>
        <taxon>Embryophyta</taxon>
        <taxon>Tracheophyta</taxon>
        <taxon>Spermatophyta</taxon>
        <taxon>Magnoliopsida</taxon>
        <taxon>eudicotyledons</taxon>
        <taxon>Gunneridae</taxon>
        <taxon>Pentapetalae</taxon>
        <taxon>rosids</taxon>
        <taxon>malvids</taxon>
        <taxon>Myrtales</taxon>
        <taxon>Myrtaceae</taxon>
        <taxon>Myrtoideae</taxon>
        <taxon>Eucalypteae</taxon>
        <taxon>Eucalyptus</taxon>
    </lineage>
</organism>
<accession>A0A059A3B7</accession>
<dbReference type="EMBL" id="KK198763">
    <property type="protein sequence ID" value="KCW47830.1"/>
    <property type="molecule type" value="Genomic_DNA"/>
</dbReference>
<evidence type="ECO:0000313" key="1">
    <source>
        <dbReference type="EMBL" id="KCW47830.1"/>
    </source>
</evidence>
<dbReference type="Gramene" id="KCW47830">
    <property type="protein sequence ID" value="KCW47830"/>
    <property type="gene ID" value="EUGRSUZ_K01569"/>
</dbReference>
<protein>
    <submittedName>
        <fullName evidence="1">Uncharacterized protein</fullName>
    </submittedName>
</protein>
<dbReference type="AlphaFoldDB" id="A0A059A3B7"/>